<evidence type="ECO:0000313" key="2">
    <source>
        <dbReference type="Proteomes" id="UP000282971"/>
    </source>
</evidence>
<gene>
    <name evidence="1" type="ORF">EOD43_18140</name>
</gene>
<comment type="caution">
    <text evidence="1">The sequence shown here is derived from an EMBL/GenBank/DDBJ whole genome shotgun (WGS) entry which is preliminary data.</text>
</comment>
<sequence>MSLDDRKSAAELNAFQEGYAAFADGAGSVELFNPYIDEDQEQLYHAWEAGAAYHDREMIHFDTHGCVVWINDHTGRPYQRVD</sequence>
<organism evidence="1 2">
    <name type="scientific">Sphingomonas crocodyli</name>
    <dbReference type="NCBI Taxonomy" id="1979270"/>
    <lineage>
        <taxon>Bacteria</taxon>
        <taxon>Pseudomonadati</taxon>
        <taxon>Pseudomonadota</taxon>
        <taxon>Alphaproteobacteria</taxon>
        <taxon>Sphingomonadales</taxon>
        <taxon>Sphingomonadaceae</taxon>
        <taxon>Sphingomonas</taxon>
    </lineage>
</organism>
<evidence type="ECO:0000313" key="1">
    <source>
        <dbReference type="EMBL" id="RVT90218.1"/>
    </source>
</evidence>
<proteinExistence type="predicted"/>
<dbReference type="Proteomes" id="UP000282971">
    <property type="component" value="Unassembled WGS sequence"/>
</dbReference>
<dbReference type="AlphaFoldDB" id="A0A437LXS5"/>
<accession>A0A437LXS5</accession>
<name>A0A437LXS5_9SPHN</name>
<keyword evidence="2" id="KW-1185">Reference proteome</keyword>
<dbReference type="EMBL" id="SACN01000003">
    <property type="protein sequence ID" value="RVT90218.1"/>
    <property type="molecule type" value="Genomic_DNA"/>
</dbReference>
<dbReference type="RefSeq" id="WP_127745468.1">
    <property type="nucleotide sequence ID" value="NZ_SACN01000003.1"/>
</dbReference>
<protein>
    <submittedName>
        <fullName evidence="1">Uncharacterized protein</fullName>
    </submittedName>
</protein>
<reference evidence="1 2" key="1">
    <citation type="submission" date="2019-01" db="EMBL/GenBank/DDBJ databases">
        <authorList>
            <person name="Chen W.-M."/>
        </authorList>
    </citation>
    <scope>NUCLEOTIDE SEQUENCE [LARGE SCALE GENOMIC DNA]</scope>
    <source>
        <strain evidence="1 2">CCP-7</strain>
    </source>
</reference>